<evidence type="ECO:0000313" key="3">
    <source>
        <dbReference type="Proteomes" id="UP000824105"/>
    </source>
</evidence>
<organism evidence="2 3">
    <name type="scientific">Candidatus Gemmiger avistercoris</name>
    <dbReference type="NCBI Taxonomy" id="2838606"/>
    <lineage>
        <taxon>Bacteria</taxon>
        <taxon>Bacillati</taxon>
        <taxon>Bacillota</taxon>
        <taxon>Clostridia</taxon>
        <taxon>Eubacteriales</taxon>
        <taxon>Gemmiger</taxon>
    </lineage>
</organism>
<evidence type="ECO:0000256" key="1">
    <source>
        <dbReference type="SAM" id="Coils"/>
    </source>
</evidence>
<dbReference type="Proteomes" id="UP000824105">
    <property type="component" value="Unassembled WGS sequence"/>
</dbReference>
<gene>
    <name evidence="2" type="ORF">H9724_08055</name>
</gene>
<dbReference type="AlphaFoldDB" id="A0A9D2FLF2"/>
<feature type="coiled-coil region" evidence="1">
    <location>
        <begin position="53"/>
        <end position="80"/>
    </location>
</feature>
<evidence type="ECO:0000313" key="2">
    <source>
        <dbReference type="EMBL" id="HIZ62702.1"/>
    </source>
</evidence>
<keyword evidence="1" id="KW-0175">Coiled coil</keyword>
<reference evidence="2" key="2">
    <citation type="submission" date="2021-04" db="EMBL/GenBank/DDBJ databases">
        <authorList>
            <person name="Gilroy R."/>
        </authorList>
    </citation>
    <scope>NUCLEOTIDE SEQUENCE</scope>
    <source>
        <strain evidence="2">CHK188-11489</strain>
    </source>
</reference>
<proteinExistence type="predicted"/>
<comment type="caution">
    <text evidence="2">The sequence shown here is derived from an EMBL/GenBank/DDBJ whole genome shotgun (WGS) entry which is preliminary data.</text>
</comment>
<accession>A0A9D2FLF2</accession>
<reference evidence="2" key="1">
    <citation type="journal article" date="2021" name="PeerJ">
        <title>Extensive microbial diversity within the chicken gut microbiome revealed by metagenomics and culture.</title>
        <authorList>
            <person name="Gilroy R."/>
            <person name="Ravi A."/>
            <person name="Getino M."/>
            <person name="Pursley I."/>
            <person name="Horton D.L."/>
            <person name="Alikhan N.F."/>
            <person name="Baker D."/>
            <person name="Gharbi K."/>
            <person name="Hall N."/>
            <person name="Watson M."/>
            <person name="Adriaenssens E.M."/>
            <person name="Foster-Nyarko E."/>
            <person name="Jarju S."/>
            <person name="Secka A."/>
            <person name="Antonio M."/>
            <person name="Oren A."/>
            <person name="Chaudhuri R.R."/>
            <person name="La Ragione R."/>
            <person name="Hildebrand F."/>
            <person name="Pallen M.J."/>
        </authorList>
    </citation>
    <scope>NUCLEOTIDE SEQUENCE</scope>
    <source>
        <strain evidence="2">CHK188-11489</strain>
    </source>
</reference>
<dbReference type="EMBL" id="DXBF01000063">
    <property type="protein sequence ID" value="HIZ62702.1"/>
    <property type="molecule type" value="Genomic_DNA"/>
</dbReference>
<protein>
    <submittedName>
        <fullName evidence="2">Uncharacterized protein</fullName>
    </submittedName>
</protein>
<sequence>MHRGLDLARPRRRWRRLLALPLLLALWLALPRLAAAAPAGLARMQGALGDLLLPRYTAELADLRQQNAALHEQLARSADALAENEALRSLVGAGLPAGRWQPARVVARRGGALTLACTAGAGAPLLDPQGRYAGRVVRCYGNDTCLAALAGTEEDPCAGLAGAFAGLLDRSGGWRLTGLPADCGLAAGTAVTTPGGYWLGTLAEAPRADGSGLTAEARLTDTADLGSTIFFVKY</sequence>
<name>A0A9D2FLF2_9FIRM</name>